<gene>
    <name evidence="2" type="ORF">PFRI_29520</name>
</gene>
<proteinExistence type="predicted"/>
<evidence type="ECO:0000313" key="2">
    <source>
        <dbReference type="EMBL" id="OJI92837.1"/>
    </source>
</evidence>
<dbReference type="STRING" id="696762.PFRI_29520"/>
<comment type="caution">
    <text evidence="2">The sequence shown here is derived from an EMBL/GenBank/DDBJ whole genome shotgun (WGS) entry which is preliminary data.</text>
</comment>
<keyword evidence="3" id="KW-1185">Reference proteome</keyword>
<protein>
    <recommendedName>
        <fullName evidence="4">Helix-turn-helix domain-containing protein</fullName>
    </recommendedName>
</protein>
<dbReference type="SUPFAM" id="SSF46785">
    <property type="entry name" value="Winged helix' DNA-binding domain"/>
    <property type="match status" value="1"/>
</dbReference>
<feature type="compositionally biased region" description="Basic residues" evidence="1">
    <location>
        <begin position="130"/>
        <end position="139"/>
    </location>
</feature>
<feature type="compositionally biased region" description="Basic and acidic residues" evidence="1">
    <location>
        <begin position="109"/>
        <end position="129"/>
    </location>
</feature>
<dbReference type="InterPro" id="IPR036390">
    <property type="entry name" value="WH_DNA-bd_sf"/>
</dbReference>
<dbReference type="AlphaFoldDB" id="A0A1L9NU89"/>
<reference evidence="2 3" key="1">
    <citation type="submission" date="2016-10" db="EMBL/GenBank/DDBJ databases">
        <title>Genome sequence of Planktotalea frisia SH6-1.</title>
        <authorList>
            <person name="Poehlein A."/>
            <person name="Bakenhus I."/>
            <person name="Voget S."/>
            <person name="Brinkhoff T."/>
            <person name="Simon M."/>
        </authorList>
    </citation>
    <scope>NUCLEOTIDE SEQUENCE [LARGE SCALE GENOMIC DNA]</scope>
    <source>
        <strain evidence="2 3">SH6-1</strain>
    </source>
</reference>
<accession>A0A1L9NU89</accession>
<dbReference type="Pfam" id="PF13730">
    <property type="entry name" value="HTH_36"/>
    <property type="match status" value="1"/>
</dbReference>
<evidence type="ECO:0008006" key="4">
    <source>
        <dbReference type="Google" id="ProtNLM"/>
    </source>
</evidence>
<dbReference type="RefSeq" id="WP_072631478.1">
    <property type="nucleotide sequence ID" value="NZ_MLCB01000165.1"/>
</dbReference>
<organism evidence="2 3">
    <name type="scientific">Planktotalea frisia</name>
    <dbReference type="NCBI Taxonomy" id="696762"/>
    <lineage>
        <taxon>Bacteria</taxon>
        <taxon>Pseudomonadati</taxon>
        <taxon>Pseudomonadota</taxon>
        <taxon>Alphaproteobacteria</taxon>
        <taxon>Rhodobacterales</taxon>
        <taxon>Paracoccaceae</taxon>
        <taxon>Planktotalea</taxon>
    </lineage>
</organism>
<dbReference type="EMBL" id="MLCB01000165">
    <property type="protein sequence ID" value="OJI92837.1"/>
    <property type="molecule type" value="Genomic_DNA"/>
</dbReference>
<dbReference type="OrthoDB" id="7860714at2"/>
<feature type="region of interest" description="Disordered" evidence="1">
    <location>
        <begin position="109"/>
        <end position="142"/>
    </location>
</feature>
<name>A0A1L9NU89_9RHOB</name>
<dbReference type="InterPro" id="IPR036388">
    <property type="entry name" value="WH-like_DNA-bd_sf"/>
</dbReference>
<evidence type="ECO:0000256" key="1">
    <source>
        <dbReference type="SAM" id="MobiDB-lite"/>
    </source>
</evidence>
<evidence type="ECO:0000313" key="3">
    <source>
        <dbReference type="Proteomes" id="UP000184514"/>
    </source>
</evidence>
<dbReference type="Gene3D" id="1.10.10.10">
    <property type="entry name" value="Winged helix-like DNA-binding domain superfamily/Winged helix DNA-binding domain"/>
    <property type="match status" value="1"/>
</dbReference>
<dbReference type="Proteomes" id="UP000184514">
    <property type="component" value="Unassembled WGS sequence"/>
</dbReference>
<sequence>MASSLTFDPAKGFVALPCDVMNIDMSPGAFRLLVELCRMANRTGECWPSLGQLSERIGRSKAAISGYIAELREIELIETTSQKMANGYNYRLKYCVTFWKSWRSNLARPKTDEPVQKEERSVQSAERRVNSKNHKHKKQLPSGRDVKDIFSSWKKHTNNTPFPHFQGVVDDNLVHDTRNLLTIERPKPLSKETLKTALAELWAERAVSISSEQLDEQITKLSKNKVTETGFDHLRTSIQTTWQKHWRKPPTLEQFDLFLSAAHSNNREEGMLKMLEQFLKRLEISRKKLQHSGASLSLAPNRAA</sequence>